<keyword evidence="3" id="KW-0288">FMN</keyword>
<evidence type="ECO:0000256" key="5">
    <source>
        <dbReference type="ARBA" id="ARBA00023002"/>
    </source>
</evidence>
<dbReference type="PANTHER" id="PTHR45936">
    <property type="entry name" value="TRNA-DIHYDROURIDINE(20) SYNTHASE [NAD(P)+]-LIKE"/>
    <property type="match status" value="1"/>
</dbReference>
<dbReference type="AlphaFoldDB" id="A0AAU9W1S1"/>
<evidence type="ECO:0000256" key="1">
    <source>
        <dbReference type="ARBA" id="ARBA00001917"/>
    </source>
</evidence>
<keyword evidence="4" id="KW-0819">tRNA processing</keyword>
<evidence type="ECO:0000256" key="4">
    <source>
        <dbReference type="ARBA" id="ARBA00022694"/>
    </source>
</evidence>
<dbReference type="Pfam" id="PF01207">
    <property type="entry name" value="Dus"/>
    <property type="match status" value="1"/>
</dbReference>
<keyword evidence="10" id="KW-1185">Reference proteome</keyword>
<dbReference type="Proteomes" id="UP001159428">
    <property type="component" value="Unassembled WGS sequence"/>
</dbReference>
<sequence>MDVNKISKGEMSLCYKGKVILAPMVRVGTLPMRLLALKYGADIVYAEEIIDFKILKTTRIENKLLGTVDFVLTDGTVVFRTCEAEKQNVVFQMGTADPERALKVAKLLENDVAGIDVNMGCPKDYSCKGGMGAALLSQPDNVHKILTTLVQGVSMPVTCKIRILPTIEETVGFAKMVEETGIVALAVHGREKHERSRDPVHINVIREVAKAVSIPVIANGVSLLVNTYKDIEKYRQETGCSSVMLARAAQWNPSIFRKEGRLSALQVITEYIKLVMIQKFKFPFFLSDTLFLVLNRSYHIPPSFSNRCAILSQVVAAIDFDNNFGNTKYCLQRLLHEDTTSSEALQLLHAKEMRDICEIWNLTSYFDDAVQRRKHKMETMKDDENEKRKRKSSDSSSEITEIKVKYLRKMYTGGVTPKGILLEWSRRNRIKQPTYETIEREEDRWFKSVVLVGDKKYSSTEWEGSKKAAEQAAAIVCLQSLGVHDGRLKAEST</sequence>
<dbReference type="PROSITE" id="PS50137">
    <property type="entry name" value="DS_RBD"/>
    <property type="match status" value="1"/>
</dbReference>
<evidence type="ECO:0000256" key="7">
    <source>
        <dbReference type="SAM" id="MobiDB-lite"/>
    </source>
</evidence>
<dbReference type="InterPro" id="IPR013785">
    <property type="entry name" value="Aldolase_TIM"/>
</dbReference>
<evidence type="ECO:0000313" key="10">
    <source>
        <dbReference type="Proteomes" id="UP001159428"/>
    </source>
</evidence>
<dbReference type="InterPro" id="IPR014720">
    <property type="entry name" value="dsRBD_dom"/>
</dbReference>
<accession>A0AAU9W1S1</accession>
<dbReference type="Gene3D" id="3.30.160.20">
    <property type="match status" value="1"/>
</dbReference>
<dbReference type="InterPro" id="IPR018517">
    <property type="entry name" value="tRNA_hU_synthase_CS"/>
</dbReference>
<keyword evidence="2" id="KW-0285">Flavoprotein</keyword>
<evidence type="ECO:0000256" key="6">
    <source>
        <dbReference type="PROSITE-ProRule" id="PRU00266"/>
    </source>
</evidence>
<dbReference type="InterPro" id="IPR052582">
    <property type="entry name" value="tRNA-DUS-like"/>
</dbReference>
<dbReference type="PROSITE" id="PS01136">
    <property type="entry name" value="UPF0034"/>
    <property type="match status" value="1"/>
</dbReference>
<name>A0AAU9W1S1_9CNID</name>
<organism evidence="9 10">
    <name type="scientific">Pocillopora meandrina</name>
    <dbReference type="NCBI Taxonomy" id="46732"/>
    <lineage>
        <taxon>Eukaryota</taxon>
        <taxon>Metazoa</taxon>
        <taxon>Cnidaria</taxon>
        <taxon>Anthozoa</taxon>
        <taxon>Hexacorallia</taxon>
        <taxon>Scleractinia</taxon>
        <taxon>Astrocoeniina</taxon>
        <taxon>Pocilloporidae</taxon>
        <taxon>Pocillopora</taxon>
    </lineage>
</organism>
<evidence type="ECO:0000256" key="3">
    <source>
        <dbReference type="ARBA" id="ARBA00022643"/>
    </source>
</evidence>
<dbReference type="GO" id="GO:0000049">
    <property type="term" value="F:tRNA binding"/>
    <property type="evidence" value="ECO:0007669"/>
    <property type="project" value="InterPro"/>
</dbReference>
<keyword evidence="6" id="KW-0694">RNA-binding</keyword>
<comment type="caution">
    <text evidence="9">The sequence shown here is derived from an EMBL/GenBank/DDBJ whole genome shotgun (WGS) entry which is preliminary data.</text>
</comment>
<proteinExistence type="predicted"/>
<dbReference type="CDD" id="cd19871">
    <property type="entry name" value="DSRM_DUS2L"/>
    <property type="match status" value="1"/>
</dbReference>
<dbReference type="InterPro" id="IPR044463">
    <property type="entry name" value="DUS2_DSRM"/>
</dbReference>
<feature type="domain" description="DRBM" evidence="8">
    <location>
        <begin position="416"/>
        <end position="483"/>
    </location>
</feature>
<evidence type="ECO:0000313" key="9">
    <source>
        <dbReference type="EMBL" id="CAH3041563.1"/>
    </source>
</evidence>
<evidence type="ECO:0000256" key="2">
    <source>
        <dbReference type="ARBA" id="ARBA00022630"/>
    </source>
</evidence>
<dbReference type="GO" id="GO:0050660">
    <property type="term" value="F:flavin adenine dinucleotide binding"/>
    <property type="evidence" value="ECO:0007669"/>
    <property type="project" value="InterPro"/>
</dbReference>
<keyword evidence="5" id="KW-0560">Oxidoreductase</keyword>
<protein>
    <recommendedName>
        <fullName evidence="8">DRBM domain-containing protein</fullName>
    </recommendedName>
</protein>
<dbReference type="EMBL" id="CALNXJ010000006">
    <property type="protein sequence ID" value="CAH3041563.1"/>
    <property type="molecule type" value="Genomic_DNA"/>
</dbReference>
<comment type="cofactor">
    <cofactor evidence="1">
        <name>FMN</name>
        <dbReference type="ChEBI" id="CHEBI:58210"/>
    </cofactor>
</comment>
<dbReference type="SUPFAM" id="SSF51395">
    <property type="entry name" value="FMN-linked oxidoreductases"/>
    <property type="match status" value="1"/>
</dbReference>
<dbReference type="SUPFAM" id="SSF54768">
    <property type="entry name" value="dsRNA-binding domain-like"/>
    <property type="match status" value="1"/>
</dbReference>
<dbReference type="PANTHER" id="PTHR45936:SF1">
    <property type="entry name" value="TRNA-DIHYDROURIDINE(20) SYNTHASE [NAD(P)+]-LIKE"/>
    <property type="match status" value="1"/>
</dbReference>
<dbReference type="InterPro" id="IPR035587">
    <property type="entry name" value="DUS-like_FMN-bd"/>
</dbReference>
<feature type="compositionally biased region" description="Basic and acidic residues" evidence="7">
    <location>
        <begin position="377"/>
        <end position="387"/>
    </location>
</feature>
<reference evidence="9 10" key="1">
    <citation type="submission" date="2022-05" db="EMBL/GenBank/DDBJ databases">
        <authorList>
            <consortium name="Genoscope - CEA"/>
            <person name="William W."/>
        </authorList>
    </citation>
    <scope>NUCLEOTIDE SEQUENCE [LARGE SCALE GENOMIC DNA]</scope>
</reference>
<dbReference type="CDD" id="cd02801">
    <property type="entry name" value="DUS_like_FMN"/>
    <property type="match status" value="1"/>
</dbReference>
<dbReference type="Pfam" id="PF00035">
    <property type="entry name" value="dsrm"/>
    <property type="match status" value="1"/>
</dbReference>
<dbReference type="Gene3D" id="3.20.20.70">
    <property type="entry name" value="Aldolase class I"/>
    <property type="match status" value="1"/>
</dbReference>
<dbReference type="GO" id="GO:0017150">
    <property type="term" value="F:tRNA dihydrouridine synthase activity"/>
    <property type="evidence" value="ECO:0007669"/>
    <property type="project" value="InterPro"/>
</dbReference>
<gene>
    <name evidence="9" type="ORF">PMEA_00029270</name>
</gene>
<dbReference type="GO" id="GO:0005737">
    <property type="term" value="C:cytoplasm"/>
    <property type="evidence" value="ECO:0007669"/>
    <property type="project" value="TreeGrafter"/>
</dbReference>
<dbReference type="SMART" id="SM00358">
    <property type="entry name" value="DSRM"/>
    <property type="match status" value="1"/>
</dbReference>
<evidence type="ECO:0000259" key="8">
    <source>
        <dbReference type="PROSITE" id="PS50137"/>
    </source>
</evidence>
<feature type="region of interest" description="Disordered" evidence="7">
    <location>
        <begin position="377"/>
        <end position="396"/>
    </location>
</feature>